<dbReference type="HAMAP" id="MF_00102">
    <property type="entry name" value="DapB"/>
    <property type="match status" value="1"/>
</dbReference>
<evidence type="ECO:0000259" key="14">
    <source>
        <dbReference type="Pfam" id="PF01113"/>
    </source>
</evidence>
<evidence type="ECO:0000256" key="4">
    <source>
        <dbReference type="ARBA" id="ARBA00022857"/>
    </source>
</evidence>
<comment type="caution">
    <text evidence="13">Lacks conserved residue(s) required for the propagation of feature annotation.</text>
</comment>
<comment type="subunit">
    <text evidence="13">Homotetramer.</text>
</comment>
<keyword evidence="5 13" id="KW-0220">Diaminopimelate biosynthesis</keyword>
<evidence type="ECO:0000313" key="16">
    <source>
        <dbReference type="EMBL" id="SDR66844.1"/>
    </source>
</evidence>
<evidence type="ECO:0000256" key="7">
    <source>
        <dbReference type="ARBA" id="ARBA00023027"/>
    </source>
</evidence>
<dbReference type="Pfam" id="PF05173">
    <property type="entry name" value="DapB_C"/>
    <property type="match status" value="1"/>
</dbReference>
<dbReference type="RefSeq" id="WP_089661038.1">
    <property type="nucleotide sequence ID" value="NZ_LT629745.1"/>
</dbReference>
<keyword evidence="4 13" id="KW-0521">NADP</keyword>
<comment type="similarity">
    <text evidence="1 13">Belongs to the DapB family.</text>
</comment>
<keyword evidence="6 13" id="KW-0560">Oxidoreductase</keyword>
<dbReference type="EC" id="1.17.1.8" evidence="10 13"/>
<dbReference type="PANTHER" id="PTHR20836">
    <property type="entry name" value="DIHYDRODIPICOLINATE REDUCTASE"/>
    <property type="match status" value="1"/>
</dbReference>
<dbReference type="SUPFAM" id="SSF51735">
    <property type="entry name" value="NAD(P)-binding Rossmann-fold domains"/>
    <property type="match status" value="1"/>
</dbReference>
<evidence type="ECO:0000256" key="6">
    <source>
        <dbReference type="ARBA" id="ARBA00023002"/>
    </source>
</evidence>
<feature type="binding site" evidence="13">
    <location>
        <position position="134"/>
    </location>
    <ligand>
        <name>(S)-2,3,4,5-tetrahydrodipicolinate</name>
        <dbReference type="ChEBI" id="CHEBI:16845"/>
    </ligand>
</feature>
<feature type="binding site" evidence="13">
    <location>
        <position position="35"/>
    </location>
    <ligand>
        <name>NAD(+)</name>
        <dbReference type="ChEBI" id="CHEBI:57540"/>
    </ligand>
</feature>
<dbReference type="InterPro" id="IPR036291">
    <property type="entry name" value="NAD(P)-bd_dom_sf"/>
</dbReference>
<dbReference type="InterPro" id="IPR022664">
    <property type="entry name" value="DapB_N_CS"/>
</dbReference>
<keyword evidence="8 13" id="KW-0457">Lysine biosynthesis</keyword>
<dbReference type="CDD" id="cd02274">
    <property type="entry name" value="DHDPR_N"/>
    <property type="match status" value="1"/>
</dbReference>
<dbReference type="PROSITE" id="PS01298">
    <property type="entry name" value="DAPB"/>
    <property type="match status" value="1"/>
</dbReference>
<evidence type="ECO:0000259" key="15">
    <source>
        <dbReference type="Pfam" id="PF05173"/>
    </source>
</evidence>
<dbReference type="UniPathway" id="UPA00034">
    <property type="reaction ID" value="UER00018"/>
</dbReference>
<dbReference type="Proteomes" id="UP000198858">
    <property type="component" value="Chromosome I"/>
</dbReference>
<comment type="caution">
    <text evidence="13">Was originally thought to be a dihydrodipicolinate reductase (DHDPR), catalyzing the conversion of dihydrodipicolinate to tetrahydrodipicolinate. However, it was shown in E.coli that the substrate of the enzymatic reaction is not dihydrodipicolinate (DHDP) but in fact (2S,4S)-4-hydroxy-2,3,4,5-tetrahydrodipicolinic acid (HTPA), the product released by the DapA-catalyzed reaction.</text>
</comment>
<evidence type="ECO:0000256" key="10">
    <source>
        <dbReference type="ARBA" id="ARBA00038983"/>
    </source>
</evidence>
<feature type="binding site" evidence="13">
    <location>
        <begin position="98"/>
        <end position="101"/>
    </location>
    <ligand>
        <name>NAD(+)</name>
        <dbReference type="ChEBI" id="CHEBI:57540"/>
    </ligand>
</feature>
<dbReference type="STRING" id="1250231.SAMN04488552_0330"/>
<protein>
    <recommendedName>
        <fullName evidence="10 13">4-hydroxy-tetrahydrodipicolinate reductase</fullName>
        <shortName evidence="13">HTPA reductase</shortName>
        <ecNumber evidence="10 13">1.17.1.8</ecNumber>
    </recommendedName>
</protein>
<name>A0A1H1KX06_9FLAO</name>
<organism evidence="16 17">
    <name type="scientific">Christiangramia echinicola</name>
    <dbReference type="NCBI Taxonomy" id="279359"/>
    <lineage>
        <taxon>Bacteria</taxon>
        <taxon>Pseudomonadati</taxon>
        <taxon>Bacteroidota</taxon>
        <taxon>Flavobacteriia</taxon>
        <taxon>Flavobacteriales</taxon>
        <taxon>Flavobacteriaceae</taxon>
        <taxon>Christiangramia</taxon>
    </lineage>
</organism>
<feature type="active site" description="Proton donor/acceptor" evidence="13">
    <location>
        <position position="133"/>
    </location>
</feature>
<dbReference type="InterPro" id="IPR022663">
    <property type="entry name" value="DapB_C"/>
</dbReference>
<comment type="catalytic activity">
    <reaction evidence="11 13">
        <text>(S)-2,3,4,5-tetrahydrodipicolinate + NADP(+) + H2O = (2S,4S)-4-hydroxy-2,3,4,5-tetrahydrodipicolinate + NADPH + H(+)</text>
        <dbReference type="Rhea" id="RHEA:35331"/>
        <dbReference type="ChEBI" id="CHEBI:15377"/>
        <dbReference type="ChEBI" id="CHEBI:15378"/>
        <dbReference type="ChEBI" id="CHEBI:16845"/>
        <dbReference type="ChEBI" id="CHEBI:57783"/>
        <dbReference type="ChEBI" id="CHEBI:58349"/>
        <dbReference type="ChEBI" id="CHEBI:67139"/>
        <dbReference type="EC" id="1.17.1.8"/>
    </reaction>
</comment>
<keyword evidence="3 13" id="KW-0028">Amino-acid biosynthesis</keyword>
<dbReference type="Gene3D" id="3.40.50.720">
    <property type="entry name" value="NAD(P)-binding Rossmann-like Domain"/>
    <property type="match status" value="1"/>
</dbReference>
<evidence type="ECO:0000256" key="12">
    <source>
        <dbReference type="ARBA" id="ARBA00049396"/>
    </source>
</evidence>
<dbReference type="GO" id="GO:0051287">
    <property type="term" value="F:NAD binding"/>
    <property type="evidence" value="ECO:0007669"/>
    <property type="project" value="UniProtKB-UniRule"/>
</dbReference>
<gene>
    <name evidence="13" type="primary">dapB</name>
    <name evidence="16" type="ORF">SAMN04488552_0330</name>
</gene>
<dbReference type="Gene3D" id="3.30.360.10">
    <property type="entry name" value="Dihydrodipicolinate Reductase, domain 2"/>
    <property type="match status" value="1"/>
</dbReference>
<dbReference type="NCBIfam" id="TIGR00036">
    <property type="entry name" value="dapB"/>
    <property type="match status" value="1"/>
</dbReference>
<evidence type="ECO:0000256" key="3">
    <source>
        <dbReference type="ARBA" id="ARBA00022605"/>
    </source>
</evidence>
<accession>A0A1H1KX06</accession>
<dbReference type="GO" id="GO:0008839">
    <property type="term" value="F:4-hydroxy-tetrahydrodipicolinate reductase"/>
    <property type="evidence" value="ECO:0007669"/>
    <property type="project" value="UniProtKB-UniRule"/>
</dbReference>
<keyword evidence="7 13" id="KW-0520">NAD</keyword>
<dbReference type="InterPro" id="IPR023940">
    <property type="entry name" value="DHDPR_bac"/>
</dbReference>
<dbReference type="GO" id="GO:0009089">
    <property type="term" value="P:lysine biosynthetic process via diaminopimelate"/>
    <property type="evidence" value="ECO:0007669"/>
    <property type="project" value="UniProtKB-UniRule"/>
</dbReference>
<proteinExistence type="inferred from homology"/>
<dbReference type="InterPro" id="IPR000846">
    <property type="entry name" value="DapB_N"/>
</dbReference>
<dbReference type="PIRSF" id="PIRSF000161">
    <property type="entry name" value="DHPR"/>
    <property type="match status" value="1"/>
</dbReference>
<dbReference type="GO" id="GO:0050661">
    <property type="term" value="F:NADP binding"/>
    <property type="evidence" value="ECO:0007669"/>
    <property type="project" value="UniProtKB-UniRule"/>
</dbReference>
<comment type="pathway">
    <text evidence="9 13">Amino-acid biosynthesis; L-lysine biosynthesis via DAP pathway; (S)-tetrahydrodipicolinate from L-aspartate: step 4/4.</text>
</comment>
<dbReference type="SUPFAM" id="SSF55347">
    <property type="entry name" value="Glyceraldehyde-3-phosphate dehydrogenase-like, C-terminal domain"/>
    <property type="match status" value="1"/>
</dbReference>
<evidence type="ECO:0000256" key="1">
    <source>
        <dbReference type="ARBA" id="ARBA00006642"/>
    </source>
</evidence>
<evidence type="ECO:0000256" key="2">
    <source>
        <dbReference type="ARBA" id="ARBA00022490"/>
    </source>
</evidence>
<dbReference type="AlphaFoldDB" id="A0A1H1KX06"/>
<comment type="catalytic activity">
    <reaction evidence="12 13">
        <text>(S)-2,3,4,5-tetrahydrodipicolinate + NAD(+) + H2O = (2S,4S)-4-hydroxy-2,3,4,5-tetrahydrodipicolinate + NADH + H(+)</text>
        <dbReference type="Rhea" id="RHEA:35323"/>
        <dbReference type="ChEBI" id="CHEBI:15377"/>
        <dbReference type="ChEBI" id="CHEBI:15378"/>
        <dbReference type="ChEBI" id="CHEBI:16845"/>
        <dbReference type="ChEBI" id="CHEBI:57540"/>
        <dbReference type="ChEBI" id="CHEBI:57945"/>
        <dbReference type="ChEBI" id="CHEBI:67139"/>
        <dbReference type="EC" id="1.17.1.8"/>
    </reaction>
</comment>
<dbReference type="GO" id="GO:0016726">
    <property type="term" value="F:oxidoreductase activity, acting on CH or CH2 groups, NAD or NADP as acceptor"/>
    <property type="evidence" value="ECO:0007669"/>
    <property type="project" value="UniProtKB-UniRule"/>
</dbReference>
<evidence type="ECO:0000256" key="9">
    <source>
        <dbReference type="ARBA" id="ARBA00037922"/>
    </source>
</evidence>
<keyword evidence="2 13" id="KW-0963">Cytoplasm</keyword>
<evidence type="ECO:0000256" key="13">
    <source>
        <dbReference type="HAMAP-Rule" id="MF_00102"/>
    </source>
</evidence>
<dbReference type="GO" id="GO:0019877">
    <property type="term" value="P:diaminopimelate biosynthetic process"/>
    <property type="evidence" value="ECO:0007669"/>
    <property type="project" value="UniProtKB-UniRule"/>
</dbReference>
<comment type="function">
    <text evidence="13">Catalyzes the conversion of 4-hydroxy-tetrahydrodipicolinate (HTPA) to tetrahydrodipicolinate.</text>
</comment>
<feature type="binding site" evidence="13">
    <location>
        <begin position="143"/>
        <end position="144"/>
    </location>
    <ligand>
        <name>(S)-2,3,4,5-tetrahydrodipicolinate</name>
        <dbReference type="ChEBI" id="CHEBI:16845"/>
    </ligand>
</feature>
<feature type="domain" description="Dihydrodipicolinate reductase C-terminal" evidence="15">
    <location>
        <begin position="104"/>
        <end position="233"/>
    </location>
</feature>
<evidence type="ECO:0000256" key="5">
    <source>
        <dbReference type="ARBA" id="ARBA00022915"/>
    </source>
</evidence>
<comment type="subcellular location">
    <subcellularLocation>
        <location evidence="13">Cytoplasm</location>
    </subcellularLocation>
</comment>
<evidence type="ECO:0000256" key="11">
    <source>
        <dbReference type="ARBA" id="ARBA00049080"/>
    </source>
</evidence>
<feature type="active site" description="Proton donor" evidence="13">
    <location>
        <position position="137"/>
    </location>
</feature>
<evidence type="ECO:0000256" key="8">
    <source>
        <dbReference type="ARBA" id="ARBA00023154"/>
    </source>
</evidence>
<feature type="binding site" evidence="13">
    <location>
        <begin position="73"/>
        <end position="75"/>
    </location>
    <ligand>
        <name>NAD(+)</name>
        <dbReference type="ChEBI" id="CHEBI:57540"/>
    </ligand>
</feature>
<reference evidence="16 17" key="1">
    <citation type="submission" date="2016-10" db="EMBL/GenBank/DDBJ databases">
        <authorList>
            <person name="Varghese N."/>
            <person name="Submissions S."/>
        </authorList>
    </citation>
    <scope>NUCLEOTIDE SEQUENCE [LARGE SCALE GENOMIC DNA]</scope>
    <source>
        <strain evidence="16 17">Mar_2010_102</strain>
    </source>
</reference>
<dbReference type="EMBL" id="LT629745">
    <property type="protein sequence ID" value="SDR66844.1"/>
    <property type="molecule type" value="Genomic_DNA"/>
</dbReference>
<keyword evidence="17" id="KW-1185">Reference proteome</keyword>
<feature type="domain" description="Dihydrodipicolinate reductase N-terminal" evidence="14">
    <location>
        <begin position="1"/>
        <end position="101"/>
    </location>
</feature>
<evidence type="ECO:0000313" key="17">
    <source>
        <dbReference type="Proteomes" id="UP000198858"/>
    </source>
</evidence>
<dbReference type="Pfam" id="PF01113">
    <property type="entry name" value="DapB_N"/>
    <property type="match status" value="1"/>
</dbReference>
<sequence>MNIALLGYGRMGKTIEDIAEKRGHKIVLKVSDDIENHDLSESNIDVAIDFSIPNAAFKNITTCFKNNIPVVSGTTGWLDDYEKARKICKDENSAFIYASNFSLGVNVFFELNQKLAGMMQGLEDYSVEIEEIHHIQKLDSPSGTAITLAQQILQENSKLKGWQLEDADEDEIPIHAKREENVPGTHTVTYDSSIDKIEITHTAKSRQGFALGAVVAAEYLKGKSGIFTMKDVLSDLFQN</sequence>
<dbReference type="GO" id="GO:0005829">
    <property type="term" value="C:cytosol"/>
    <property type="evidence" value="ECO:0007669"/>
    <property type="project" value="TreeGrafter"/>
</dbReference>
<dbReference type="PANTHER" id="PTHR20836:SF0">
    <property type="entry name" value="4-HYDROXY-TETRAHYDRODIPICOLINATE REDUCTASE 1, CHLOROPLASTIC-RELATED"/>
    <property type="match status" value="1"/>
</dbReference>